<evidence type="ECO:0000256" key="1">
    <source>
        <dbReference type="SAM" id="MobiDB-lite"/>
    </source>
</evidence>
<dbReference type="RefSeq" id="WP_137194911.1">
    <property type="nucleotide sequence ID" value="NZ_CP039965.1"/>
</dbReference>
<keyword evidence="3" id="KW-0614">Plasmid</keyword>
<gene>
    <name evidence="3" type="ORF">EOK75_15110</name>
</gene>
<feature type="signal peptide" evidence="2">
    <location>
        <begin position="1"/>
        <end position="20"/>
    </location>
</feature>
<dbReference type="Proteomes" id="UP000298631">
    <property type="component" value="Plasmid unnamed1"/>
</dbReference>
<feature type="chain" id="PRO_5020562455" evidence="2">
    <location>
        <begin position="21"/>
        <end position="80"/>
    </location>
</feature>
<dbReference type="AlphaFoldDB" id="A0A4P8EK54"/>
<protein>
    <submittedName>
        <fullName evidence="3">Uncharacterized protein</fullName>
    </submittedName>
</protein>
<organism evidence="3 4">
    <name type="scientific">Pseudorhodobacter turbinis</name>
    <dbReference type="NCBI Taxonomy" id="2500533"/>
    <lineage>
        <taxon>Bacteria</taxon>
        <taxon>Pseudomonadati</taxon>
        <taxon>Pseudomonadota</taxon>
        <taxon>Alphaproteobacteria</taxon>
        <taxon>Rhodobacterales</taxon>
        <taxon>Paracoccaceae</taxon>
        <taxon>Pseudorhodobacter</taxon>
    </lineage>
</organism>
<sequence length="80" mass="8761">MFRYLLLAVALMFTGASAQAATYYFGTNDARCHDYAKVGEGYFRCQARMKVYVSPGDDGTSTNTRGGLDTYRGGERIGVV</sequence>
<keyword evidence="4" id="KW-1185">Reference proteome</keyword>
<evidence type="ECO:0000313" key="3">
    <source>
        <dbReference type="EMBL" id="QCO57105.1"/>
    </source>
</evidence>
<evidence type="ECO:0000313" key="4">
    <source>
        <dbReference type="Proteomes" id="UP000298631"/>
    </source>
</evidence>
<geneLocation type="plasmid" evidence="3 4">
    <name>unnamed1</name>
</geneLocation>
<keyword evidence="2" id="KW-0732">Signal</keyword>
<proteinExistence type="predicted"/>
<name>A0A4P8EK54_9RHOB</name>
<evidence type="ECO:0000256" key="2">
    <source>
        <dbReference type="SAM" id="SignalP"/>
    </source>
</evidence>
<dbReference type="EMBL" id="CP039965">
    <property type="protein sequence ID" value="QCO57105.1"/>
    <property type="molecule type" value="Genomic_DNA"/>
</dbReference>
<reference evidence="3 4" key="1">
    <citation type="submission" date="2019-05" db="EMBL/GenBank/DDBJ databases">
        <title>Pseudorhodobacter turbinis sp. nov., isolated from the gut of the Korean turban shell.</title>
        <authorList>
            <person name="Jeong Y.-S."/>
            <person name="Kang W.-R."/>
            <person name="Bae J.-W."/>
        </authorList>
    </citation>
    <scope>NUCLEOTIDE SEQUENCE [LARGE SCALE GENOMIC DNA]</scope>
    <source>
        <strain evidence="3 4">S12M18</strain>
        <plasmid evidence="3 4">unnamed1</plasmid>
    </source>
</reference>
<dbReference type="KEGG" id="pseb:EOK75_15110"/>
<accession>A0A4P8EK54</accession>
<feature type="region of interest" description="Disordered" evidence="1">
    <location>
        <begin position="56"/>
        <end position="80"/>
    </location>
</feature>